<evidence type="ECO:0000313" key="13">
    <source>
        <dbReference type="Proteomes" id="UP001589693"/>
    </source>
</evidence>
<evidence type="ECO:0000256" key="3">
    <source>
        <dbReference type="ARBA" id="ARBA00011890"/>
    </source>
</evidence>
<keyword evidence="5" id="KW-0963">Cytoplasm</keyword>
<evidence type="ECO:0000313" key="12">
    <source>
        <dbReference type="EMBL" id="MFB9906027.1"/>
    </source>
</evidence>
<evidence type="ECO:0000256" key="5">
    <source>
        <dbReference type="ARBA" id="ARBA00022490"/>
    </source>
</evidence>
<protein>
    <recommendedName>
        <fullName evidence="4">Protein-L-isoaspartate O-methyltransferase</fullName>
        <ecNumber evidence="3">2.1.1.77</ecNumber>
    </recommendedName>
    <alternativeName>
        <fullName evidence="11">L-isoaspartyl protein carboxyl methyltransferase</fullName>
    </alternativeName>
    <alternativeName>
        <fullName evidence="9">Protein L-isoaspartyl methyltransferase</fullName>
    </alternativeName>
    <alternativeName>
        <fullName evidence="10">Protein-beta-aspartate methyltransferase</fullName>
    </alternativeName>
</protein>
<organism evidence="12 13">
    <name type="scientific">Allokutzneria oryzae</name>
    <dbReference type="NCBI Taxonomy" id="1378989"/>
    <lineage>
        <taxon>Bacteria</taxon>
        <taxon>Bacillati</taxon>
        <taxon>Actinomycetota</taxon>
        <taxon>Actinomycetes</taxon>
        <taxon>Pseudonocardiales</taxon>
        <taxon>Pseudonocardiaceae</taxon>
        <taxon>Allokutzneria</taxon>
    </lineage>
</organism>
<name>A0ABV5ZYN3_9PSEU</name>
<dbReference type="PANTHER" id="PTHR11579">
    <property type="entry name" value="PROTEIN-L-ISOASPARTATE O-METHYLTRANSFERASE"/>
    <property type="match status" value="1"/>
</dbReference>
<dbReference type="Pfam" id="PF01135">
    <property type="entry name" value="PCMT"/>
    <property type="match status" value="1"/>
</dbReference>
<evidence type="ECO:0000256" key="10">
    <source>
        <dbReference type="ARBA" id="ARBA00031323"/>
    </source>
</evidence>
<keyword evidence="6 12" id="KW-0489">Methyltransferase</keyword>
<keyword evidence="7" id="KW-0808">Transferase</keyword>
<dbReference type="EMBL" id="JBHLZU010000017">
    <property type="protein sequence ID" value="MFB9906027.1"/>
    <property type="molecule type" value="Genomic_DNA"/>
</dbReference>
<evidence type="ECO:0000256" key="4">
    <source>
        <dbReference type="ARBA" id="ARBA00013346"/>
    </source>
</evidence>
<keyword evidence="13" id="KW-1185">Reference proteome</keyword>
<dbReference type="GO" id="GO:0032259">
    <property type="term" value="P:methylation"/>
    <property type="evidence" value="ECO:0007669"/>
    <property type="project" value="UniProtKB-KW"/>
</dbReference>
<dbReference type="Proteomes" id="UP001589693">
    <property type="component" value="Unassembled WGS sequence"/>
</dbReference>
<dbReference type="SUPFAM" id="SSF53335">
    <property type="entry name" value="S-adenosyl-L-methionine-dependent methyltransferases"/>
    <property type="match status" value="1"/>
</dbReference>
<dbReference type="RefSeq" id="WP_377853640.1">
    <property type="nucleotide sequence ID" value="NZ_JBHLZU010000017.1"/>
</dbReference>
<reference evidence="12 13" key="1">
    <citation type="submission" date="2024-09" db="EMBL/GenBank/DDBJ databases">
        <authorList>
            <person name="Sun Q."/>
            <person name="Mori K."/>
        </authorList>
    </citation>
    <scope>NUCLEOTIDE SEQUENCE [LARGE SCALE GENOMIC DNA]</scope>
    <source>
        <strain evidence="12 13">TBRC 7907</strain>
    </source>
</reference>
<keyword evidence="8" id="KW-0949">S-adenosyl-L-methionine</keyword>
<dbReference type="InterPro" id="IPR029063">
    <property type="entry name" value="SAM-dependent_MTases_sf"/>
</dbReference>
<sequence>MRRREDLVRALTESGDLTDVWREAFLAVPRHAFLPDTVWRMDPLEPLNRNENPTAWLDAAYADDCVVTQVDDGAPDGPGLPTSSASMPAVVANMLDLLGAEPGMKVCEIGAGTGYNAALLAHRLGARNITTVEIDPVLARRARTALTGAGFGAVTVVEGDGLLGCPGRAPFDRIIATANAQRVPYSWVEQTQPGGRIVTPWGTAYFTGALVSLTVGSDGVARGGISGRASFMDLRAQRVREVDFDEDIYSEDRATVTRTRLRAQDVLRGYDVNIAMAVLVPDCHRFPVPGEDGLWLIDPGTRSWASLRGGEVRQLGARRLWDEVEAAHRWWVDAGKPRAPRWRFTVGPDGQRITLRR</sequence>
<dbReference type="InterPro" id="IPR000682">
    <property type="entry name" value="PCMT"/>
</dbReference>
<comment type="subcellular location">
    <subcellularLocation>
        <location evidence="1">Cytoplasm</location>
    </subcellularLocation>
</comment>
<evidence type="ECO:0000256" key="6">
    <source>
        <dbReference type="ARBA" id="ARBA00022603"/>
    </source>
</evidence>
<dbReference type="GO" id="GO:0008168">
    <property type="term" value="F:methyltransferase activity"/>
    <property type="evidence" value="ECO:0007669"/>
    <property type="project" value="UniProtKB-KW"/>
</dbReference>
<evidence type="ECO:0000256" key="1">
    <source>
        <dbReference type="ARBA" id="ARBA00004496"/>
    </source>
</evidence>
<evidence type="ECO:0000256" key="11">
    <source>
        <dbReference type="ARBA" id="ARBA00031350"/>
    </source>
</evidence>
<comment type="caution">
    <text evidence="12">The sequence shown here is derived from an EMBL/GenBank/DDBJ whole genome shotgun (WGS) entry which is preliminary data.</text>
</comment>
<dbReference type="EC" id="2.1.1.77" evidence="3"/>
<comment type="similarity">
    <text evidence="2">Belongs to the methyltransferase superfamily. L-isoaspartyl/D-aspartyl protein methyltransferase family.</text>
</comment>
<accession>A0ABV5ZYN3</accession>
<proteinExistence type="inferred from homology"/>
<evidence type="ECO:0000256" key="7">
    <source>
        <dbReference type="ARBA" id="ARBA00022679"/>
    </source>
</evidence>
<dbReference type="PANTHER" id="PTHR11579:SF0">
    <property type="entry name" value="PROTEIN-L-ISOASPARTATE(D-ASPARTATE) O-METHYLTRANSFERASE"/>
    <property type="match status" value="1"/>
</dbReference>
<evidence type="ECO:0000256" key="8">
    <source>
        <dbReference type="ARBA" id="ARBA00022691"/>
    </source>
</evidence>
<dbReference type="CDD" id="cd02440">
    <property type="entry name" value="AdoMet_MTases"/>
    <property type="match status" value="1"/>
</dbReference>
<dbReference type="Gene3D" id="3.40.50.150">
    <property type="entry name" value="Vaccinia Virus protein VP39"/>
    <property type="match status" value="1"/>
</dbReference>
<evidence type="ECO:0000256" key="2">
    <source>
        <dbReference type="ARBA" id="ARBA00005369"/>
    </source>
</evidence>
<gene>
    <name evidence="12" type="ORF">ACFFQA_18990</name>
</gene>
<evidence type="ECO:0000256" key="9">
    <source>
        <dbReference type="ARBA" id="ARBA00030757"/>
    </source>
</evidence>